<accession>A0A4Y3TTG0</accession>
<feature type="domain" description="MOSC" evidence="1">
    <location>
        <begin position="120"/>
        <end position="268"/>
    </location>
</feature>
<dbReference type="OrthoDB" id="581532at2"/>
<dbReference type="Gene3D" id="2.40.33.20">
    <property type="entry name" value="PK beta-barrel domain-like"/>
    <property type="match status" value="1"/>
</dbReference>
<dbReference type="PROSITE" id="PS51340">
    <property type="entry name" value="MOSC"/>
    <property type="match status" value="1"/>
</dbReference>
<dbReference type="GO" id="GO:0030151">
    <property type="term" value="F:molybdenum ion binding"/>
    <property type="evidence" value="ECO:0007669"/>
    <property type="project" value="InterPro"/>
</dbReference>
<evidence type="ECO:0000259" key="1">
    <source>
        <dbReference type="PROSITE" id="PS51340"/>
    </source>
</evidence>
<dbReference type="SUPFAM" id="SSF50800">
    <property type="entry name" value="PK beta-barrel domain-like"/>
    <property type="match status" value="1"/>
</dbReference>
<sequence length="279" mass="30079">MTDLSLASVHLYPVKGLHGLTPPAALVRPWGLEGDRRWVVVDPEGRFLTQRACRGMALITPIPTSEGLTLTRAGSRPCPVRFPDADAPPRVVTVWSDTVHGRDAGDAVAHWLSDALARPCRLVWMHVPELARIRSLSGEDVPVSFADGYPLLVASATSLADLNARLGPERAIPMNRFRANIVVDGALPWEEDGWRLLSIGTALIRIVASCARCVVTTVDQHTGQIPTPGEPLATLATFRRAQDGIMFAQNAIVERAGMITAGDRVEVLERGPSNLVLAG</sequence>
<dbReference type="Proteomes" id="UP000317730">
    <property type="component" value="Unassembled WGS sequence"/>
</dbReference>
<name>A0A4Y3TTG0_9PROT</name>
<dbReference type="Pfam" id="PF03476">
    <property type="entry name" value="MOSC_N"/>
    <property type="match status" value="1"/>
</dbReference>
<protein>
    <recommendedName>
        <fullName evidence="1">MOSC domain-containing protein</fullName>
    </recommendedName>
</protein>
<comment type="caution">
    <text evidence="2">The sequence shown here is derived from an EMBL/GenBank/DDBJ whole genome shotgun (WGS) entry which is preliminary data.</text>
</comment>
<dbReference type="PANTHER" id="PTHR14237">
    <property type="entry name" value="MOLYBDOPTERIN COFACTOR SULFURASE MOSC"/>
    <property type="match status" value="1"/>
</dbReference>
<reference evidence="2 3" key="1">
    <citation type="submission" date="2019-06" db="EMBL/GenBank/DDBJ databases">
        <title>Whole genome shotgun sequence of Acetobacter peroxydans NBRC 13755.</title>
        <authorList>
            <person name="Hosoyama A."/>
            <person name="Uohara A."/>
            <person name="Ohji S."/>
            <person name="Ichikawa N."/>
        </authorList>
    </citation>
    <scope>NUCLEOTIDE SEQUENCE [LARGE SCALE GENOMIC DNA]</scope>
    <source>
        <strain evidence="2 3">NBRC 13755</strain>
    </source>
</reference>
<dbReference type="GO" id="GO:0003824">
    <property type="term" value="F:catalytic activity"/>
    <property type="evidence" value="ECO:0007669"/>
    <property type="project" value="InterPro"/>
</dbReference>
<dbReference type="AlphaFoldDB" id="A0A4Y3TTG0"/>
<dbReference type="InterPro" id="IPR005303">
    <property type="entry name" value="MOCOS_middle"/>
</dbReference>
<dbReference type="Pfam" id="PF03473">
    <property type="entry name" value="MOSC"/>
    <property type="match status" value="1"/>
</dbReference>
<keyword evidence="3" id="KW-1185">Reference proteome</keyword>
<organism evidence="2 3">
    <name type="scientific">Acetobacter peroxydans</name>
    <dbReference type="NCBI Taxonomy" id="104098"/>
    <lineage>
        <taxon>Bacteria</taxon>
        <taxon>Pseudomonadati</taxon>
        <taxon>Pseudomonadota</taxon>
        <taxon>Alphaproteobacteria</taxon>
        <taxon>Acetobacterales</taxon>
        <taxon>Acetobacteraceae</taxon>
        <taxon>Acetobacter</taxon>
    </lineage>
</organism>
<dbReference type="PANTHER" id="PTHR14237:SF19">
    <property type="entry name" value="MITOCHONDRIAL AMIDOXIME REDUCING COMPONENT 1"/>
    <property type="match status" value="1"/>
</dbReference>
<dbReference type="SUPFAM" id="SSF141673">
    <property type="entry name" value="MOSC N-terminal domain-like"/>
    <property type="match status" value="1"/>
</dbReference>
<evidence type="ECO:0000313" key="3">
    <source>
        <dbReference type="Proteomes" id="UP000317730"/>
    </source>
</evidence>
<proteinExistence type="predicted"/>
<dbReference type="EMBL" id="BJMV01000003">
    <property type="protein sequence ID" value="GEB85024.1"/>
    <property type="molecule type" value="Genomic_DNA"/>
</dbReference>
<dbReference type="InterPro" id="IPR005302">
    <property type="entry name" value="MoCF_Sase_C"/>
</dbReference>
<gene>
    <name evidence="2" type="ORF">APE01nite_08210</name>
</gene>
<evidence type="ECO:0000313" key="2">
    <source>
        <dbReference type="EMBL" id="GEB85024.1"/>
    </source>
</evidence>
<dbReference type="InterPro" id="IPR011037">
    <property type="entry name" value="Pyrv_Knase-like_insert_dom_sf"/>
</dbReference>
<dbReference type="GO" id="GO:0030170">
    <property type="term" value="F:pyridoxal phosphate binding"/>
    <property type="evidence" value="ECO:0007669"/>
    <property type="project" value="InterPro"/>
</dbReference>
<dbReference type="RefSeq" id="WP_141374960.1">
    <property type="nucleotide sequence ID" value="NZ_BAPL01000016.1"/>
</dbReference>